<feature type="compositionally biased region" description="Basic residues" evidence="1">
    <location>
        <begin position="39"/>
        <end position="50"/>
    </location>
</feature>
<feature type="compositionally biased region" description="Basic and acidic residues" evidence="1">
    <location>
        <begin position="56"/>
        <end position="69"/>
    </location>
</feature>
<sequence>MFTLADDPAGTNQRSAPFIRKARRDLYKPKCNRTIFVRRRPPAVTRHGRRSPGLVRRPDDISRARKRVPDPPIYQHPAQTAASAESEFATVAPFSVALRRSFQKCPQQYKRGVVTVDTYEVADVTQ</sequence>
<feature type="region of interest" description="Disordered" evidence="1">
    <location>
        <begin position="39"/>
        <end position="81"/>
    </location>
</feature>
<organism evidence="2 3">
    <name type="scientific">Eumeta variegata</name>
    <name type="common">Bagworm moth</name>
    <name type="synonym">Eumeta japonica</name>
    <dbReference type="NCBI Taxonomy" id="151549"/>
    <lineage>
        <taxon>Eukaryota</taxon>
        <taxon>Metazoa</taxon>
        <taxon>Ecdysozoa</taxon>
        <taxon>Arthropoda</taxon>
        <taxon>Hexapoda</taxon>
        <taxon>Insecta</taxon>
        <taxon>Pterygota</taxon>
        <taxon>Neoptera</taxon>
        <taxon>Endopterygota</taxon>
        <taxon>Lepidoptera</taxon>
        <taxon>Glossata</taxon>
        <taxon>Ditrysia</taxon>
        <taxon>Tineoidea</taxon>
        <taxon>Psychidae</taxon>
        <taxon>Oiketicinae</taxon>
        <taxon>Eumeta</taxon>
    </lineage>
</organism>
<proteinExistence type="predicted"/>
<evidence type="ECO:0000313" key="2">
    <source>
        <dbReference type="EMBL" id="GBP90052.1"/>
    </source>
</evidence>
<gene>
    <name evidence="2" type="ORF">EVAR_68061_1</name>
</gene>
<keyword evidence="3" id="KW-1185">Reference proteome</keyword>
<evidence type="ECO:0000313" key="3">
    <source>
        <dbReference type="Proteomes" id="UP000299102"/>
    </source>
</evidence>
<dbReference type="Proteomes" id="UP000299102">
    <property type="component" value="Unassembled WGS sequence"/>
</dbReference>
<accession>A0A4C1ZRM0</accession>
<feature type="region of interest" description="Disordered" evidence="1">
    <location>
        <begin position="1"/>
        <end position="21"/>
    </location>
</feature>
<dbReference type="EMBL" id="BGZK01002051">
    <property type="protein sequence ID" value="GBP90052.1"/>
    <property type="molecule type" value="Genomic_DNA"/>
</dbReference>
<comment type="caution">
    <text evidence="2">The sequence shown here is derived from an EMBL/GenBank/DDBJ whole genome shotgun (WGS) entry which is preliminary data.</text>
</comment>
<dbReference type="AlphaFoldDB" id="A0A4C1ZRM0"/>
<reference evidence="2 3" key="1">
    <citation type="journal article" date="2019" name="Commun. Biol.">
        <title>The bagworm genome reveals a unique fibroin gene that provides high tensile strength.</title>
        <authorList>
            <person name="Kono N."/>
            <person name="Nakamura H."/>
            <person name="Ohtoshi R."/>
            <person name="Tomita M."/>
            <person name="Numata K."/>
            <person name="Arakawa K."/>
        </authorList>
    </citation>
    <scope>NUCLEOTIDE SEQUENCE [LARGE SCALE GENOMIC DNA]</scope>
</reference>
<protein>
    <submittedName>
        <fullName evidence="2">Uncharacterized protein</fullName>
    </submittedName>
</protein>
<evidence type="ECO:0000256" key="1">
    <source>
        <dbReference type="SAM" id="MobiDB-lite"/>
    </source>
</evidence>
<name>A0A4C1ZRM0_EUMVA</name>